<sequence>MRQLEYVAALRFARKHRRRALVDHEVYKRVAESSADIDAASNALNGGADLRGAAIASSLVGEAIAQHLIR</sequence>
<keyword evidence="2" id="KW-1185">Reference proteome</keyword>
<organism evidence="1 2">
    <name type="scientific">Sphingomonas daechungensis</name>
    <dbReference type="NCBI Taxonomy" id="1176646"/>
    <lineage>
        <taxon>Bacteria</taxon>
        <taxon>Pseudomonadati</taxon>
        <taxon>Pseudomonadota</taxon>
        <taxon>Alphaproteobacteria</taxon>
        <taxon>Sphingomonadales</taxon>
        <taxon>Sphingomonadaceae</taxon>
        <taxon>Sphingomonas</taxon>
    </lineage>
</organism>
<dbReference type="RefSeq" id="WP_187715464.1">
    <property type="nucleotide sequence ID" value="NZ_BAABJC010000001.1"/>
</dbReference>
<reference evidence="1 2" key="1">
    <citation type="submission" date="2020-08" db="EMBL/GenBank/DDBJ databases">
        <title>Genome sequence of Sphingomonas daechungensis KACC 18115T.</title>
        <authorList>
            <person name="Hyun D.-W."/>
            <person name="Bae J.-W."/>
        </authorList>
    </citation>
    <scope>NUCLEOTIDE SEQUENCE [LARGE SCALE GENOMIC DNA]</scope>
    <source>
        <strain evidence="1 2">KACC 18115</strain>
    </source>
</reference>
<evidence type="ECO:0000313" key="2">
    <source>
        <dbReference type="Proteomes" id="UP000516134"/>
    </source>
</evidence>
<dbReference type="EMBL" id="CP060780">
    <property type="protein sequence ID" value="QNP44042.1"/>
    <property type="molecule type" value="Genomic_DNA"/>
</dbReference>
<name>A0ABX6T2J8_9SPHN</name>
<protein>
    <submittedName>
        <fullName evidence="1">Uncharacterized protein</fullName>
    </submittedName>
</protein>
<accession>A0ABX6T2J8</accession>
<gene>
    <name evidence="1" type="ORF">H9L15_05580</name>
</gene>
<proteinExistence type="predicted"/>
<dbReference type="Proteomes" id="UP000516134">
    <property type="component" value="Chromosome"/>
</dbReference>
<evidence type="ECO:0000313" key="1">
    <source>
        <dbReference type="EMBL" id="QNP44042.1"/>
    </source>
</evidence>